<gene>
    <name evidence="3" type="ORF">ACFPN2_21485</name>
</gene>
<reference evidence="4" key="1">
    <citation type="journal article" date="2019" name="Int. J. Syst. Evol. Microbiol.">
        <title>The Global Catalogue of Microorganisms (GCM) 10K type strain sequencing project: providing services to taxonomists for standard genome sequencing and annotation.</title>
        <authorList>
            <consortium name="The Broad Institute Genomics Platform"/>
            <consortium name="The Broad Institute Genome Sequencing Center for Infectious Disease"/>
            <person name="Wu L."/>
            <person name="Ma J."/>
        </authorList>
    </citation>
    <scope>NUCLEOTIDE SEQUENCE [LARGE SCALE GENOMIC DNA]</scope>
    <source>
        <strain evidence="4">CGMCC 1.10759</strain>
    </source>
</reference>
<evidence type="ECO:0000313" key="4">
    <source>
        <dbReference type="Proteomes" id="UP001595904"/>
    </source>
</evidence>
<protein>
    <submittedName>
        <fullName evidence="3">Antitoxin Xre/MbcA/ParS toxin-binding domain-containing protein</fullName>
    </submittedName>
</protein>
<name>A0ABV8SXK2_9GAMM</name>
<dbReference type="Pfam" id="PF09722">
    <property type="entry name" value="Xre_MbcA_ParS_C"/>
    <property type="match status" value="1"/>
</dbReference>
<dbReference type="InterPro" id="IPR021139">
    <property type="entry name" value="NYN"/>
</dbReference>
<evidence type="ECO:0000259" key="1">
    <source>
        <dbReference type="Pfam" id="PF01936"/>
    </source>
</evidence>
<feature type="domain" description="NYN" evidence="1">
    <location>
        <begin position="13"/>
        <end position="189"/>
    </location>
</feature>
<keyword evidence="4" id="KW-1185">Reference proteome</keyword>
<evidence type="ECO:0000259" key="2">
    <source>
        <dbReference type="Pfam" id="PF09722"/>
    </source>
</evidence>
<proteinExistence type="predicted"/>
<dbReference type="InterPro" id="IPR024467">
    <property type="entry name" value="Xre/MbcA/ParS-like_toxin-bd"/>
</dbReference>
<dbReference type="Pfam" id="PF01936">
    <property type="entry name" value="NYN"/>
    <property type="match status" value="1"/>
</dbReference>
<dbReference type="CDD" id="cd18722">
    <property type="entry name" value="PIN_NicB-like"/>
    <property type="match status" value="1"/>
</dbReference>
<comment type="caution">
    <text evidence="3">The sequence shown here is derived from an EMBL/GenBank/DDBJ whole genome shotgun (WGS) entry which is preliminary data.</text>
</comment>
<evidence type="ECO:0000313" key="3">
    <source>
        <dbReference type="EMBL" id="MFC4311673.1"/>
    </source>
</evidence>
<feature type="domain" description="Antitoxin Xre/MbcA/ParS-like toxin-binding" evidence="2">
    <location>
        <begin position="259"/>
        <end position="285"/>
    </location>
</feature>
<accession>A0ABV8SXK2</accession>
<dbReference type="Gene3D" id="3.40.50.1010">
    <property type="entry name" value="5'-nuclease"/>
    <property type="match status" value="1"/>
</dbReference>
<dbReference type="RefSeq" id="WP_380600887.1">
    <property type="nucleotide sequence ID" value="NZ_JBHSDU010000010.1"/>
</dbReference>
<dbReference type="Proteomes" id="UP001595904">
    <property type="component" value="Unassembled WGS sequence"/>
</dbReference>
<dbReference type="EMBL" id="JBHSDU010000010">
    <property type="protein sequence ID" value="MFC4311673.1"/>
    <property type="molecule type" value="Genomic_DNA"/>
</dbReference>
<organism evidence="3 4">
    <name type="scientific">Steroidobacter flavus</name>
    <dbReference type="NCBI Taxonomy" id="1842136"/>
    <lineage>
        <taxon>Bacteria</taxon>
        <taxon>Pseudomonadati</taxon>
        <taxon>Pseudomonadota</taxon>
        <taxon>Gammaproteobacteria</taxon>
        <taxon>Steroidobacterales</taxon>
        <taxon>Steroidobacteraceae</taxon>
        <taxon>Steroidobacter</taxon>
    </lineage>
</organism>
<sequence>MRQGGDIQRRIRTRVYIDGYNLYYGCLKRSADKWLDPRMLVGCILSTLSYEQDGELIGDRCQRLTVKYFTALILETFAKSNDSVACQRHYHAALLAHLEDDLEIIQGYHEARPARAHRWEPRRPPLTCDTIEIWRLEEKQSDVALALHAYSDAIRGQVDQVIVLTNDTDVVPALQMIREHTNVIIGVIAPIRVARGTVNVAIERCAHWTRKNIGDEELARSQLPARVRGSGGMIHKPIGWCPRPDLLAPVFEEAKRVKGSAGAARRWLNQPCTHLGGRIPIEMCADDVSVLALQSYMRRYAKEYGI</sequence>